<sequence length="178" mass="19647">MKTKTYDFRSFVNRQHEPKIKHPTISLIPLAVAPFVPAAVHAESAEIKGKMMQAFAPIIDLIQGMAYPVAMVVVLGGAIFVMIGNSEKGFSMMQKAALGYLIVMISPMILNVLVDAVWGWLHNAGISRLYIKEPDIKGVGFLCRQNKIGICRHSCRLYNGIPDYGRCINCSICACFDV</sequence>
<comment type="caution">
    <text evidence="2">The sequence shown here is derived from an EMBL/GenBank/DDBJ whole genome shotgun (WGS) entry which is preliminary data.</text>
</comment>
<organism evidence="2 3">
    <name type="scientific">Tigheibacillus halophilus</name>
    <dbReference type="NCBI Taxonomy" id="361280"/>
    <lineage>
        <taxon>Bacteria</taxon>
        <taxon>Bacillati</taxon>
        <taxon>Bacillota</taxon>
        <taxon>Bacilli</taxon>
        <taxon>Bacillales</taxon>
        <taxon>Bacillaceae</taxon>
        <taxon>Tigheibacillus</taxon>
    </lineage>
</organism>
<protein>
    <recommendedName>
        <fullName evidence="4">TrbC/VIRB2 family protein</fullName>
    </recommendedName>
</protein>
<accession>A0ABU5C7F1</accession>
<feature type="transmembrane region" description="Helical" evidence="1">
    <location>
        <begin position="66"/>
        <end position="85"/>
    </location>
</feature>
<dbReference type="EMBL" id="JAWDIP010000003">
    <property type="protein sequence ID" value="MDY0394811.1"/>
    <property type="molecule type" value="Genomic_DNA"/>
</dbReference>
<keyword evidence="3" id="KW-1185">Reference proteome</keyword>
<keyword evidence="1" id="KW-1133">Transmembrane helix</keyword>
<evidence type="ECO:0000313" key="2">
    <source>
        <dbReference type="EMBL" id="MDY0394811.1"/>
    </source>
</evidence>
<gene>
    <name evidence="2" type="ORF">RWE15_10495</name>
</gene>
<evidence type="ECO:0000313" key="3">
    <source>
        <dbReference type="Proteomes" id="UP001281447"/>
    </source>
</evidence>
<proteinExistence type="predicted"/>
<keyword evidence="1" id="KW-0812">Transmembrane</keyword>
<feature type="transmembrane region" description="Helical" evidence="1">
    <location>
        <begin position="97"/>
        <end position="121"/>
    </location>
</feature>
<evidence type="ECO:0008006" key="4">
    <source>
        <dbReference type="Google" id="ProtNLM"/>
    </source>
</evidence>
<reference evidence="2 3" key="1">
    <citation type="submission" date="2023-10" db="EMBL/GenBank/DDBJ databases">
        <title>Virgibacillus halophilus 5B73C genome.</title>
        <authorList>
            <person name="Miliotis G."/>
            <person name="Sengupta P."/>
            <person name="Hameed A."/>
            <person name="Chuvochina M."/>
            <person name="Mcdonagh F."/>
            <person name="Simpson A.C."/>
            <person name="Singh N.K."/>
            <person name="Rekha P.D."/>
            <person name="Raman K."/>
            <person name="Hugenholtz P."/>
            <person name="Venkateswaran K."/>
        </authorList>
    </citation>
    <scope>NUCLEOTIDE SEQUENCE [LARGE SCALE GENOMIC DNA]</scope>
    <source>
        <strain evidence="2 3">5B73C</strain>
    </source>
</reference>
<dbReference type="Proteomes" id="UP001281447">
    <property type="component" value="Unassembled WGS sequence"/>
</dbReference>
<name>A0ABU5C7F1_9BACI</name>
<keyword evidence="1" id="KW-0472">Membrane</keyword>
<evidence type="ECO:0000256" key="1">
    <source>
        <dbReference type="SAM" id="Phobius"/>
    </source>
</evidence>